<dbReference type="PROSITE" id="PS51900">
    <property type="entry name" value="CB"/>
    <property type="match status" value="1"/>
</dbReference>
<evidence type="ECO:0000256" key="4">
    <source>
        <dbReference type="ARBA" id="ARBA00023125"/>
    </source>
</evidence>
<evidence type="ECO:0000259" key="7">
    <source>
        <dbReference type="PROSITE" id="PS51898"/>
    </source>
</evidence>
<keyword evidence="3" id="KW-0229">DNA integration</keyword>
<reference evidence="9 10" key="1">
    <citation type="submission" date="2018-08" db="EMBL/GenBank/DDBJ databases">
        <title>A genome reference for cultivated species of the human gut microbiota.</title>
        <authorList>
            <person name="Zou Y."/>
            <person name="Xue W."/>
            <person name="Luo G."/>
        </authorList>
    </citation>
    <scope>NUCLEOTIDE SEQUENCE [LARGE SCALE GENOMIC DNA]</scope>
    <source>
        <strain evidence="9 10">AF19-21</strain>
    </source>
</reference>
<evidence type="ECO:0000256" key="3">
    <source>
        <dbReference type="ARBA" id="ARBA00022908"/>
    </source>
</evidence>
<evidence type="ECO:0000256" key="5">
    <source>
        <dbReference type="ARBA" id="ARBA00023172"/>
    </source>
</evidence>
<dbReference type="Proteomes" id="UP000261111">
    <property type="component" value="Unassembled WGS sequence"/>
</dbReference>
<sequence>MDNISEKFTFNPEEALEDFQAYLYERENAKATISKYITDIRTFYKYLEGNYEIDKKCIVSYKEWLYPKYKAASINSMLVALNQFLEFWGLGRWKVKRLKVQKQLFIPEAKEMTKQDYKNLIEAAKSRHNSQLAMSIEALAATGARVSELVFFTVESIKKGAITISNKGKHRTILISDALKKKLLYYAVKNGITQGCIFVTRNGKPKDRSNLWREMKALGVISKVPEQKIFPHNLRHLFARAYYKLTNDIAGLADLLGHSNLDVTRIYTANTAENYRKLIQRLGLVTEQ</sequence>
<dbReference type="AlphaFoldDB" id="A0A3E2WZE7"/>
<dbReference type="GeneID" id="93335132"/>
<protein>
    <submittedName>
        <fullName evidence="9">Integrase</fullName>
    </submittedName>
</protein>
<dbReference type="InterPro" id="IPR010998">
    <property type="entry name" value="Integrase_recombinase_N"/>
</dbReference>
<dbReference type="PANTHER" id="PTHR30349">
    <property type="entry name" value="PHAGE INTEGRASE-RELATED"/>
    <property type="match status" value="1"/>
</dbReference>
<dbReference type="Pfam" id="PF02899">
    <property type="entry name" value="Phage_int_SAM_1"/>
    <property type="match status" value="1"/>
</dbReference>
<keyword evidence="4 6" id="KW-0238">DNA-binding</keyword>
<dbReference type="InterPro" id="IPR044068">
    <property type="entry name" value="CB"/>
</dbReference>
<evidence type="ECO:0000313" key="10">
    <source>
        <dbReference type="Proteomes" id="UP000261111"/>
    </source>
</evidence>
<dbReference type="Pfam" id="PF00589">
    <property type="entry name" value="Phage_integrase"/>
    <property type="match status" value="1"/>
</dbReference>
<dbReference type="SUPFAM" id="SSF56349">
    <property type="entry name" value="DNA breaking-rejoining enzymes"/>
    <property type="match status" value="1"/>
</dbReference>
<evidence type="ECO:0000256" key="1">
    <source>
        <dbReference type="ARBA" id="ARBA00003283"/>
    </source>
</evidence>
<dbReference type="GO" id="GO:0015074">
    <property type="term" value="P:DNA integration"/>
    <property type="evidence" value="ECO:0007669"/>
    <property type="project" value="UniProtKB-KW"/>
</dbReference>
<dbReference type="PROSITE" id="PS51898">
    <property type="entry name" value="TYR_RECOMBINASE"/>
    <property type="match status" value="1"/>
</dbReference>
<dbReference type="RefSeq" id="WP_044927153.1">
    <property type="nucleotide sequence ID" value="NZ_QVIA01000004.1"/>
</dbReference>
<comment type="similarity">
    <text evidence="2">Belongs to the 'phage' integrase family.</text>
</comment>
<gene>
    <name evidence="9" type="ORF">DWX41_04440</name>
</gene>
<dbReference type="InterPro" id="IPR002104">
    <property type="entry name" value="Integrase_catalytic"/>
</dbReference>
<feature type="domain" description="Core-binding (CB)" evidence="8">
    <location>
        <begin position="10"/>
        <end position="89"/>
    </location>
</feature>
<evidence type="ECO:0000256" key="2">
    <source>
        <dbReference type="ARBA" id="ARBA00008857"/>
    </source>
</evidence>
<dbReference type="InterPro" id="IPR004107">
    <property type="entry name" value="Integrase_SAM-like_N"/>
</dbReference>
<evidence type="ECO:0000256" key="6">
    <source>
        <dbReference type="PROSITE-ProRule" id="PRU01248"/>
    </source>
</evidence>
<proteinExistence type="inferred from homology"/>
<keyword evidence="5" id="KW-0233">DNA recombination</keyword>
<dbReference type="InterPro" id="IPR050090">
    <property type="entry name" value="Tyrosine_recombinase_XerCD"/>
</dbReference>
<comment type="caution">
    <text evidence="9">The sequence shown here is derived from an EMBL/GenBank/DDBJ whole genome shotgun (WGS) entry which is preliminary data.</text>
</comment>
<dbReference type="EMBL" id="QVIA01000004">
    <property type="protein sequence ID" value="RGC34027.1"/>
    <property type="molecule type" value="Genomic_DNA"/>
</dbReference>
<name>A0A3E2WZE7_9FIRM</name>
<evidence type="ECO:0000259" key="8">
    <source>
        <dbReference type="PROSITE" id="PS51900"/>
    </source>
</evidence>
<organism evidence="9 10">
    <name type="scientific">Hungatella hathewayi</name>
    <dbReference type="NCBI Taxonomy" id="154046"/>
    <lineage>
        <taxon>Bacteria</taxon>
        <taxon>Bacillati</taxon>
        <taxon>Bacillota</taxon>
        <taxon>Clostridia</taxon>
        <taxon>Lachnospirales</taxon>
        <taxon>Lachnospiraceae</taxon>
        <taxon>Hungatella</taxon>
    </lineage>
</organism>
<dbReference type="InterPro" id="IPR013762">
    <property type="entry name" value="Integrase-like_cat_sf"/>
</dbReference>
<feature type="domain" description="Tyr recombinase" evidence="7">
    <location>
        <begin position="107"/>
        <end position="280"/>
    </location>
</feature>
<accession>A0A3E2WZE7</accession>
<dbReference type="Gene3D" id="1.10.150.130">
    <property type="match status" value="1"/>
</dbReference>
<evidence type="ECO:0000313" key="9">
    <source>
        <dbReference type="EMBL" id="RGC34027.1"/>
    </source>
</evidence>
<dbReference type="Gene3D" id="1.10.443.10">
    <property type="entry name" value="Intergrase catalytic core"/>
    <property type="match status" value="1"/>
</dbReference>
<comment type="function">
    <text evidence="1">Site-specific tyrosine recombinase, which acts by catalyzing the cutting and rejoining of the recombining DNA molecules.</text>
</comment>
<dbReference type="GO" id="GO:0006310">
    <property type="term" value="P:DNA recombination"/>
    <property type="evidence" value="ECO:0007669"/>
    <property type="project" value="UniProtKB-KW"/>
</dbReference>
<dbReference type="PANTHER" id="PTHR30349:SF89">
    <property type="entry name" value="INTEGRASE_RECOMBINASE"/>
    <property type="match status" value="1"/>
</dbReference>
<dbReference type="GO" id="GO:0003677">
    <property type="term" value="F:DNA binding"/>
    <property type="evidence" value="ECO:0007669"/>
    <property type="project" value="UniProtKB-UniRule"/>
</dbReference>
<dbReference type="InterPro" id="IPR011010">
    <property type="entry name" value="DNA_brk_join_enz"/>
</dbReference>